<dbReference type="Proteomes" id="UP001500151">
    <property type="component" value="Unassembled WGS sequence"/>
</dbReference>
<evidence type="ECO:0000313" key="2">
    <source>
        <dbReference type="Proteomes" id="UP001500151"/>
    </source>
</evidence>
<name>A0ABN3QWR2_9ACTN</name>
<organism evidence="1 2">
    <name type="scientific">Streptomyces vastus</name>
    <dbReference type="NCBI Taxonomy" id="285451"/>
    <lineage>
        <taxon>Bacteria</taxon>
        <taxon>Bacillati</taxon>
        <taxon>Actinomycetota</taxon>
        <taxon>Actinomycetes</taxon>
        <taxon>Kitasatosporales</taxon>
        <taxon>Streptomycetaceae</taxon>
        <taxon>Streptomyces</taxon>
    </lineage>
</organism>
<protein>
    <submittedName>
        <fullName evidence="1">Uncharacterized protein</fullName>
    </submittedName>
</protein>
<gene>
    <name evidence="1" type="ORF">GCM10010307_34010</name>
</gene>
<dbReference type="EMBL" id="BAAASJ010000033">
    <property type="protein sequence ID" value="GAA2636857.1"/>
    <property type="molecule type" value="Genomic_DNA"/>
</dbReference>
<keyword evidence="2" id="KW-1185">Reference proteome</keyword>
<evidence type="ECO:0000313" key="1">
    <source>
        <dbReference type="EMBL" id="GAA2636857.1"/>
    </source>
</evidence>
<proteinExistence type="predicted"/>
<reference evidence="1 2" key="1">
    <citation type="journal article" date="2019" name="Int. J. Syst. Evol. Microbiol.">
        <title>The Global Catalogue of Microorganisms (GCM) 10K type strain sequencing project: providing services to taxonomists for standard genome sequencing and annotation.</title>
        <authorList>
            <consortium name="The Broad Institute Genomics Platform"/>
            <consortium name="The Broad Institute Genome Sequencing Center for Infectious Disease"/>
            <person name="Wu L."/>
            <person name="Ma J."/>
        </authorList>
    </citation>
    <scope>NUCLEOTIDE SEQUENCE [LARGE SCALE GENOMIC DNA]</scope>
    <source>
        <strain evidence="1 2">JCM 4524</strain>
    </source>
</reference>
<sequence>MVNLVLVNSRESSAAALAGSDANVNAMTTINLAIHRYLRKIIPLIRAGRTARGCDVKGASTGLAAL</sequence>
<accession>A0ABN3QWR2</accession>
<comment type="caution">
    <text evidence="1">The sequence shown here is derived from an EMBL/GenBank/DDBJ whole genome shotgun (WGS) entry which is preliminary data.</text>
</comment>